<dbReference type="PANTHER" id="PTHR34227:SF1">
    <property type="entry name" value="DIMETHYL SULFOXIDE REDUCTASE CHAPERONE-RELATED"/>
    <property type="match status" value="1"/>
</dbReference>
<dbReference type="Gene3D" id="1.10.3480.10">
    <property type="entry name" value="TorD-like"/>
    <property type="match status" value="1"/>
</dbReference>
<evidence type="ECO:0000256" key="1">
    <source>
        <dbReference type="ARBA" id="ARBA00023186"/>
    </source>
</evidence>
<comment type="caution">
    <text evidence="2">The sequence shown here is derived from an EMBL/GenBank/DDBJ whole genome shotgun (WGS) entry which is preliminary data.</text>
</comment>
<evidence type="ECO:0000313" key="2">
    <source>
        <dbReference type="EMBL" id="MDG5977499.1"/>
    </source>
</evidence>
<gene>
    <name evidence="2" type="ORF">H010_19742</name>
</gene>
<dbReference type="Pfam" id="PF02613">
    <property type="entry name" value="Nitrate_red_del"/>
    <property type="match status" value="1"/>
</dbReference>
<accession>A0A9X4NWD4</accession>
<dbReference type="RefSeq" id="WP_068173908.1">
    <property type="nucleotide sequence ID" value="NZ_AOGK01000021.1"/>
</dbReference>
<dbReference type="OrthoDB" id="8526323at2"/>
<keyword evidence="3" id="KW-1185">Reference proteome</keyword>
<organism evidence="2 3">
    <name type="scientific">Hydrogenophaga taeniospiralis CCUG 15921</name>
    <dbReference type="NCBI Taxonomy" id="1281780"/>
    <lineage>
        <taxon>Bacteria</taxon>
        <taxon>Pseudomonadati</taxon>
        <taxon>Pseudomonadota</taxon>
        <taxon>Betaproteobacteria</taxon>
        <taxon>Burkholderiales</taxon>
        <taxon>Comamonadaceae</taxon>
        <taxon>Hydrogenophaga</taxon>
    </lineage>
</organism>
<sequence length="205" mass="22284">MTDSIPVSSALDEETARAEVYGLLAALFYAPPTPELLAQLRVAVTEAPAPGGFLEEPWRQFVGSARELSDQQVADEYDALFGGVGKPEVYLFGSYYLSGFLNEKPLAALRGDLAALGLARDETMNETEDHFACVCEVMRYLIAGDDVEVANLTQQQKFFSTHVQSWAPALCEAITAHPKARFYAALAGFTAAFVSVETQGFDLMV</sequence>
<reference evidence="2" key="1">
    <citation type="submission" date="2013-01" db="EMBL/GenBank/DDBJ databases">
        <title>Genome draft of Hydrogenophaga taeniospiralis 2K1.</title>
        <authorList>
            <person name="Gomila M."/>
            <person name="Lalucat J."/>
        </authorList>
    </citation>
    <scope>NUCLEOTIDE SEQUENCE</scope>
    <source>
        <strain evidence="2">CCUG 15921</strain>
    </source>
</reference>
<name>A0A9X4NWD4_9BURK</name>
<evidence type="ECO:0008006" key="4">
    <source>
        <dbReference type="Google" id="ProtNLM"/>
    </source>
</evidence>
<dbReference type="SUPFAM" id="SSF89155">
    <property type="entry name" value="TorD-like"/>
    <property type="match status" value="1"/>
</dbReference>
<proteinExistence type="predicted"/>
<protein>
    <recommendedName>
        <fullName evidence="4">Molecular chaperone</fullName>
    </recommendedName>
</protein>
<dbReference type="InterPro" id="IPR020945">
    <property type="entry name" value="DMSO/NO3_reduct_chaperone"/>
</dbReference>
<dbReference type="EMBL" id="AOGK01000021">
    <property type="protein sequence ID" value="MDG5977499.1"/>
    <property type="molecule type" value="Genomic_DNA"/>
</dbReference>
<evidence type="ECO:0000313" key="3">
    <source>
        <dbReference type="Proteomes" id="UP001152876"/>
    </source>
</evidence>
<keyword evidence="1" id="KW-0143">Chaperone</keyword>
<dbReference type="AlphaFoldDB" id="A0A9X4NWD4"/>
<dbReference type="InterPro" id="IPR050289">
    <property type="entry name" value="TorD/DmsD_chaperones"/>
</dbReference>
<dbReference type="Proteomes" id="UP001152876">
    <property type="component" value="Unassembled WGS sequence"/>
</dbReference>
<dbReference type="PANTHER" id="PTHR34227">
    <property type="entry name" value="CHAPERONE PROTEIN YCDY"/>
    <property type="match status" value="1"/>
</dbReference>
<dbReference type="InterPro" id="IPR036411">
    <property type="entry name" value="TorD-like_sf"/>
</dbReference>